<evidence type="ECO:0000313" key="1">
    <source>
        <dbReference type="EMBL" id="WMV20007.1"/>
    </source>
</evidence>
<name>A0AAF0QAG3_SOLVR</name>
<protein>
    <submittedName>
        <fullName evidence="1">Uncharacterized protein</fullName>
    </submittedName>
</protein>
<accession>A0AAF0QAG3</accession>
<feature type="non-terminal residue" evidence="1">
    <location>
        <position position="1"/>
    </location>
</feature>
<dbReference type="EMBL" id="CP133614">
    <property type="protein sequence ID" value="WMV20007.1"/>
    <property type="molecule type" value="Genomic_DNA"/>
</dbReference>
<keyword evidence="2" id="KW-1185">Reference proteome</keyword>
<dbReference type="Proteomes" id="UP001234989">
    <property type="component" value="Chromosome 3"/>
</dbReference>
<proteinExistence type="predicted"/>
<dbReference type="AlphaFoldDB" id="A0AAF0QAG3"/>
<gene>
    <name evidence="1" type="ORF">MTR67_013392</name>
</gene>
<sequence length="151" mass="17410">YRIFTSLRYLFAPVFHFSLSEILLARRRAKRVEMRKHNLSESSMNNDLATASSSNSTIISNINHKNVHVFQKSNADRNARRRELYKLMPPEEKKILLARRRAKRAEIRKHNLSESSMNNDLPTASSSNSTIVSVAQSSNLIMRNPCCSYQK</sequence>
<organism evidence="1 2">
    <name type="scientific">Solanum verrucosum</name>
    <dbReference type="NCBI Taxonomy" id="315347"/>
    <lineage>
        <taxon>Eukaryota</taxon>
        <taxon>Viridiplantae</taxon>
        <taxon>Streptophyta</taxon>
        <taxon>Embryophyta</taxon>
        <taxon>Tracheophyta</taxon>
        <taxon>Spermatophyta</taxon>
        <taxon>Magnoliopsida</taxon>
        <taxon>eudicotyledons</taxon>
        <taxon>Gunneridae</taxon>
        <taxon>Pentapetalae</taxon>
        <taxon>asterids</taxon>
        <taxon>lamiids</taxon>
        <taxon>Solanales</taxon>
        <taxon>Solanaceae</taxon>
        <taxon>Solanoideae</taxon>
        <taxon>Solaneae</taxon>
        <taxon>Solanum</taxon>
    </lineage>
</organism>
<reference evidence="1" key="1">
    <citation type="submission" date="2023-08" db="EMBL/GenBank/DDBJ databases">
        <title>A de novo genome assembly of Solanum verrucosum Schlechtendal, a Mexican diploid species geographically isolated from the other diploid A-genome species in potato relatives.</title>
        <authorList>
            <person name="Hosaka K."/>
        </authorList>
    </citation>
    <scope>NUCLEOTIDE SEQUENCE</scope>
    <source>
        <tissue evidence="1">Young leaves</tissue>
    </source>
</reference>
<evidence type="ECO:0000313" key="2">
    <source>
        <dbReference type="Proteomes" id="UP001234989"/>
    </source>
</evidence>